<protein>
    <submittedName>
        <fullName evidence="1">Uncharacterized protein</fullName>
    </submittedName>
</protein>
<reference evidence="1" key="1">
    <citation type="journal article" date="2021" name="Sci. Adv.">
        <title>The American lobster genome reveals insights on longevity, neural, and immune adaptations.</title>
        <authorList>
            <person name="Polinski J.M."/>
            <person name="Zimin A.V."/>
            <person name="Clark K.F."/>
            <person name="Kohn A.B."/>
            <person name="Sadowski N."/>
            <person name="Timp W."/>
            <person name="Ptitsyn A."/>
            <person name="Khanna P."/>
            <person name="Romanova D.Y."/>
            <person name="Williams P."/>
            <person name="Greenwood S.J."/>
            <person name="Moroz L.L."/>
            <person name="Walt D.R."/>
            <person name="Bodnar A.G."/>
        </authorList>
    </citation>
    <scope>NUCLEOTIDE SEQUENCE</scope>
    <source>
        <strain evidence="1">GMGI-L3</strain>
    </source>
</reference>
<evidence type="ECO:0000313" key="1">
    <source>
        <dbReference type="EMBL" id="KAG7169631.1"/>
    </source>
</evidence>
<proteinExistence type="predicted"/>
<name>A0A8J5K9J2_HOMAM</name>
<organism evidence="1 2">
    <name type="scientific">Homarus americanus</name>
    <name type="common">American lobster</name>
    <dbReference type="NCBI Taxonomy" id="6706"/>
    <lineage>
        <taxon>Eukaryota</taxon>
        <taxon>Metazoa</taxon>
        <taxon>Ecdysozoa</taxon>
        <taxon>Arthropoda</taxon>
        <taxon>Crustacea</taxon>
        <taxon>Multicrustacea</taxon>
        <taxon>Malacostraca</taxon>
        <taxon>Eumalacostraca</taxon>
        <taxon>Eucarida</taxon>
        <taxon>Decapoda</taxon>
        <taxon>Pleocyemata</taxon>
        <taxon>Astacidea</taxon>
        <taxon>Nephropoidea</taxon>
        <taxon>Nephropidae</taxon>
        <taxon>Homarus</taxon>
    </lineage>
</organism>
<evidence type="ECO:0000313" key="2">
    <source>
        <dbReference type="Proteomes" id="UP000747542"/>
    </source>
</evidence>
<gene>
    <name evidence="1" type="ORF">Hamer_G013239</name>
</gene>
<keyword evidence="2" id="KW-1185">Reference proteome</keyword>
<dbReference type="AlphaFoldDB" id="A0A8J5K9J2"/>
<accession>A0A8J5K9J2</accession>
<dbReference type="Proteomes" id="UP000747542">
    <property type="component" value="Unassembled WGS sequence"/>
</dbReference>
<dbReference type="EMBL" id="JAHLQT010015640">
    <property type="protein sequence ID" value="KAG7169631.1"/>
    <property type="molecule type" value="Genomic_DNA"/>
</dbReference>
<comment type="caution">
    <text evidence="1">The sequence shown here is derived from an EMBL/GenBank/DDBJ whole genome shotgun (WGS) entry which is preliminary data.</text>
</comment>
<sequence>MRTINTICACVEYYAVCRVGLANATPYAATIIEAVSQTWHGQRRVRAGHPGPLFGALVHEWQWITLTKTLE</sequence>